<dbReference type="PANTHER" id="PTHR10859">
    <property type="entry name" value="GLYCOSYL TRANSFERASE"/>
    <property type="match status" value="1"/>
</dbReference>
<evidence type="ECO:0000256" key="1">
    <source>
        <dbReference type="ARBA" id="ARBA00003301"/>
    </source>
</evidence>
<organism evidence="4 5">
    <name type="scientific">Anaeramoeba ignava</name>
    <name type="common">Anaerobic marine amoeba</name>
    <dbReference type="NCBI Taxonomy" id="1746090"/>
    <lineage>
        <taxon>Eukaryota</taxon>
        <taxon>Metamonada</taxon>
        <taxon>Anaeramoebidae</taxon>
        <taxon>Anaeramoeba</taxon>
    </lineage>
</organism>
<name>A0A9Q0LEJ6_ANAIG</name>
<accession>A0A9Q0LEJ6</accession>
<feature type="transmembrane region" description="Helical" evidence="2">
    <location>
        <begin position="6"/>
        <end position="25"/>
    </location>
</feature>
<dbReference type="AlphaFoldDB" id="A0A9Q0LEJ6"/>
<evidence type="ECO:0000256" key="2">
    <source>
        <dbReference type="SAM" id="Phobius"/>
    </source>
</evidence>
<dbReference type="SUPFAM" id="SSF53448">
    <property type="entry name" value="Nucleotide-diphospho-sugar transferases"/>
    <property type="match status" value="1"/>
</dbReference>
<dbReference type="EMBL" id="JAPDFW010000092">
    <property type="protein sequence ID" value="KAJ5070939.1"/>
    <property type="molecule type" value="Genomic_DNA"/>
</dbReference>
<dbReference type="Proteomes" id="UP001149090">
    <property type="component" value="Unassembled WGS sequence"/>
</dbReference>
<protein>
    <submittedName>
        <fullName evidence="4">Dolichyl-phosphate beta-glucosyltransferase</fullName>
    </submittedName>
</protein>
<evidence type="ECO:0000313" key="4">
    <source>
        <dbReference type="EMBL" id="KAJ5070939.1"/>
    </source>
</evidence>
<proteinExistence type="predicted"/>
<reference evidence="4" key="1">
    <citation type="submission" date="2022-10" db="EMBL/GenBank/DDBJ databases">
        <title>Novel sulphate-reducing endosymbionts in the free-living metamonad Anaeramoeba.</title>
        <authorList>
            <person name="Jerlstrom-Hultqvist J."/>
            <person name="Cepicka I."/>
            <person name="Gallot-Lavallee L."/>
            <person name="Salas-Leiva D."/>
            <person name="Curtis B.A."/>
            <person name="Zahonova K."/>
            <person name="Pipaliya S."/>
            <person name="Dacks J."/>
            <person name="Roger A.J."/>
        </authorList>
    </citation>
    <scope>NUCLEOTIDE SEQUENCE</scope>
    <source>
        <strain evidence="4">BMAN</strain>
    </source>
</reference>
<keyword evidence="5" id="KW-1185">Reference proteome</keyword>
<dbReference type="GO" id="GO:0006487">
    <property type="term" value="P:protein N-linked glycosylation"/>
    <property type="evidence" value="ECO:0007669"/>
    <property type="project" value="TreeGrafter"/>
</dbReference>
<keyword evidence="2" id="KW-0472">Membrane</keyword>
<dbReference type="InterPro" id="IPR001173">
    <property type="entry name" value="Glyco_trans_2-like"/>
</dbReference>
<evidence type="ECO:0000259" key="3">
    <source>
        <dbReference type="Pfam" id="PF00535"/>
    </source>
</evidence>
<keyword evidence="2" id="KW-0812">Transmembrane</keyword>
<comment type="function">
    <text evidence="1">Dolichyl-phosphate beta-glucosyltransferase involved in the glycosylation of glycoproteins through the synthesis of dolichyl beta-D-glucosyl phosphate which serves as a sugar donor for transfer of three glucose residues to the Man-9-GlcNAc-2-PP-dolichol precursor to N-glycans.</text>
</comment>
<feature type="domain" description="Glycosyltransferase 2-like" evidence="3">
    <location>
        <begin position="98"/>
        <end position="190"/>
    </location>
</feature>
<dbReference type="GO" id="GO:0005789">
    <property type="term" value="C:endoplasmic reticulum membrane"/>
    <property type="evidence" value="ECO:0007669"/>
    <property type="project" value="TreeGrafter"/>
</dbReference>
<gene>
    <name evidence="4" type="ORF">M0811_01920</name>
</gene>
<dbReference type="OrthoDB" id="3784at2759"/>
<evidence type="ECO:0000313" key="5">
    <source>
        <dbReference type="Proteomes" id="UP001149090"/>
    </source>
</evidence>
<dbReference type="Pfam" id="PF00535">
    <property type="entry name" value="Glycos_transf_2"/>
    <property type="match status" value="1"/>
</dbReference>
<dbReference type="InterPro" id="IPR029044">
    <property type="entry name" value="Nucleotide-diphossugar_trans"/>
</dbReference>
<sequence length="344" mass="40907">MISFIFQIILFFLIFLIFLAIFIILKEIFIQTKTQKLDSDEKQFNDPKNGKVYQFSSEMQIISANISLSILFPLEKKNENYGKTINIKNQEKGNEFTDNLVKKHSLEKIRVLNLNKKQRKEEMVHKGVLISRGDYILVVDPNQEYNHDLIQKFQSKMKEIEKGGFGVIFESIKISKQKLIEKIFYNIFSFFAIRSDKLKLDSQFYSRKAANQIFPNLHYEGYEMNFELLYIIKHANIHSELYEKIITSHLIENENENELKREIGEHSRFTIDNQKAKEMDQIKKFIPFDSIDLDNFYQSKKLGDLLKVLYTIFKVTILYSTGLWKINELPQYYIHKEEVNNFKK</sequence>
<keyword evidence="2" id="KW-1133">Transmembrane helix</keyword>
<dbReference type="PANTHER" id="PTHR10859:SF91">
    <property type="entry name" value="DOLICHYL-PHOSPHATE BETA-GLUCOSYLTRANSFERASE"/>
    <property type="match status" value="1"/>
</dbReference>
<comment type="caution">
    <text evidence="4">The sequence shown here is derived from an EMBL/GenBank/DDBJ whole genome shotgun (WGS) entry which is preliminary data.</text>
</comment>